<evidence type="ECO:0008006" key="3">
    <source>
        <dbReference type="Google" id="ProtNLM"/>
    </source>
</evidence>
<organism evidence="1 2">
    <name type="scientific">candidate division WWE3 bacterium CG08_land_8_20_14_0_20_43_13</name>
    <dbReference type="NCBI Taxonomy" id="1975087"/>
    <lineage>
        <taxon>Bacteria</taxon>
        <taxon>Katanobacteria</taxon>
    </lineage>
</organism>
<dbReference type="InterPro" id="IPR027417">
    <property type="entry name" value="P-loop_NTPase"/>
</dbReference>
<evidence type="ECO:0000313" key="1">
    <source>
        <dbReference type="EMBL" id="PIS21068.1"/>
    </source>
</evidence>
<dbReference type="PANTHER" id="PTHR11669:SF8">
    <property type="entry name" value="DNA POLYMERASE III SUBUNIT DELTA"/>
    <property type="match status" value="1"/>
</dbReference>
<reference evidence="2" key="1">
    <citation type="submission" date="2017-09" db="EMBL/GenBank/DDBJ databases">
        <title>Depth-based differentiation of microbial function through sediment-hosted aquifers and enrichment of novel symbionts in the deep terrestrial subsurface.</title>
        <authorList>
            <person name="Probst A.J."/>
            <person name="Ladd B."/>
            <person name="Jarett J.K."/>
            <person name="Geller-Mcgrath D.E."/>
            <person name="Sieber C.M.K."/>
            <person name="Emerson J.B."/>
            <person name="Anantharaman K."/>
            <person name="Thomas B.C."/>
            <person name="Malmstrom R."/>
            <person name="Stieglmeier M."/>
            <person name="Klingl A."/>
            <person name="Woyke T."/>
            <person name="Ryan C.M."/>
            <person name="Banfield J.F."/>
        </authorList>
    </citation>
    <scope>NUCLEOTIDE SEQUENCE [LARGE SCALE GENOMIC DNA]</scope>
</reference>
<dbReference type="Proteomes" id="UP000231414">
    <property type="component" value="Unassembled WGS sequence"/>
</dbReference>
<dbReference type="InterPro" id="IPR050238">
    <property type="entry name" value="DNA_Rep/Repair_Clamp_Loader"/>
</dbReference>
<evidence type="ECO:0000313" key="2">
    <source>
        <dbReference type="Proteomes" id="UP000231414"/>
    </source>
</evidence>
<name>A0A2H0XAF8_UNCKA</name>
<sequence length="243" mass="27729">MNNKGVKSLMITGGTQQQRRQKAYELAGILIFGQKEQDLENAKKTADLVELTKSDDEKEISIEQIRESITNLQLQPSKNTLNKVLMIAEFNQATHQAQNCLLKTLEEPPEHAAIVITCPHPKTVLPTIASRCHQIKVKSSAQPIDQSIENEFNALWESNLAFSLDWLEKNAKLVENKNQLREKVGWWLAILRKKIRGLNTSETDRIVTAIEKLYLMEERLQSQASPRLLLDAFFIAIRCKKNL</sequence>
<dbReference type="PANTHER" id="PTHR11669">
    <property type="entry name" value="REPLICATION FACTOR C / DNA POLYMERASE III GAMMA-TAU SUBUNIT"/>
    <property type="match status" value="1"/>
</dbReference>
<dbReference type="AlphaFoldDB" id="A0A2H0XAF8"/>
<dbReference type="GO" id="GO:0006261">
    <property type="term" value="P:DNA-templated DNA replication"/>
    <property type="evidence" value="ECO:0007669"/>
    <property type="project" value="TreeGrafter"/>
</dbReference>
<dbReference type="Pfam" id="PF13177">
    <property type="entry name" value="DNA_pol3_delta2"/>
    <property type="match status" value="1"/>
</dbReference>
<gene>
    <name evidence="1" type="ORF">COT52_00370</name>
</gene>
<proteinExistence type="predicted"/>
<accession>A0A2H0XAF8</accession>
<dbReference type="Gene3D" id="3.40.50.300">
    <property type="entry name" value="P-loop containing nucleotide triphosphate hydrolases"/>
    <property type="match status" value="1"/>
</dbReference>
<protein>
    <recommendedName>
        <fullName evidence="3">DNA polymerase III subunit delta</fullName>
    </recommendedName>
</protein>
<dbReference type="SUPFAM" id="SSF52540">
    <property type="entry name" value="P-loop containing nucleoside triphosphate hydrolases"/>
    <property type="match status" value="1"/>
</dbReference>
<comment type="caution">
    <text evidence="1">The sequence shown here is derived from an EMBL/GenBank/DDBJ whole genome shotgun (WGS) entry which is preliminary data.</text>
</comment>
<dbReference type="EMBL" id="PEYW01000006">
    <property type="protein sequence ID" value="PIS21068.1"/>
    <property type="molecule type" value="Genomic_DNA"/>
</dbReference>